<accession>A0A6J4NYM7</accession>
<sequence length="393" mass="43374">ESTHLAGQAERLRRGGARPGHPGTDRRHRQDHLDGDLRLRPAPVRGARPVHRPGLGAGPRADGRRAGGRLRRHAHQARRPRRRPVQHLLRPLLHVLEAALRPVRDHAGPRARQGRLPVRLHQALRERARRSGGVPAGAPGAVRADQDRGRPPRRALPLPLRRRLHRLAGRPLRRHPARGHPRRPRARADRAGRRLDRQAPRRRAGDRRRPRAREAAGSGRARRGGRRHARHRPHAGAARADRRPRRRCRVRGRGHGGPRRRPGQAGPAGGGPAARRGREALHRRRGGRPDGGAGDGVQGLPARRHRLDQRRLRRGEEPHPVDGDLRPRPAAADGPVPRAPVDRRDGAGADGRRRPAGRRRPGHPPPAPGAGAARLRHLPEEGGRLHQGGPPAL</sequence>
<feature type="compositionally biased region" description="Basic residues" evidence="1">
    <location>
        <begin position="302"/>
        <end position="313"/>
    </location>
</feature>
<feature type="compositionally biased region" description="Basic and acidic residues" evidence="1">
    <location>
        <begin position="314"/>
        <end position="327"/>
    </location>
</feature>
<feature type="region of interest" description="Disordered" evidence="1">
    <location>
        <begin position="127"/>
        <end position="393"/>
    </location>
</feature>
<feature type="compositionally biased region" description="Basic residues" evidence="1">
    <location>
        <begin position="160"/>
        <end position="185"/>
    </location>
</feature>
<feature type="compositionally biased region" description="Basic residues" evidence="1">
    <location>
        <begin position="242"/>
        <end position="262"/>
    </location>
</feature>
<dbReference type="AlphaFoldDB" id="A0A6J4NYM7"/>
<feature type="non-terminal residue" evidence="2">
    <location>
        <position position="393"/>
    </location>
</feature>
<reference evidence="2" key="1">
    <citation type="submission" date="2020-02" db="EMBL/GenBank/DDBJ databases">
        <authorList>
            <person name="Meier V. D."/>
        </authorList>
    </citation>
    <scope>NUCLEOTIDE SEQUENCE</scope>
    <source>
        <strain evidence="2">AVDCRST_MAG35</strain>
    </source>
</reference>
<name>A0A6J4NYM7_9ACTN</name>
<organism evidence="2">
    <name type="scientific">uncultured Quadrisphaera sp</name>
    <dbReference type="NCBI Taxonomy" id="904978"/>
    <lineage>
        <taxon>Bacteria</taxon>
        <taxon>Bacillati</taxon>
        <taxon>Actinomycetota</taxon>
        <taxon>Actinomycetes</taxon>
        <taxon>Kineosporiales</taxon>
        <taxon>Kineosporiaceae</taxon>
        <taxon>Quadrisphaera</taxon>
        <taxon>environmental samples</taxon>
    </lineage>
</organism>
<proteinExistence type="predicted"/>
<feature type="compositionally biased region" description="Basic residues" evidence="1">
    <location>
        <begin position="220"/>
        <end position="234"/>
    </location>
</feature>
<evidence type="ECO:0000313" key="2">
    <source>
        <dbReference type="EMBL" id="CAA9401475.1"/>
    </source>
</evidence>
<feature type="region of interest" description="Disordered" evidence="1">
    <location>
        <begin position="1"/>
        <end position="84"/>
    </location>
</feature>
<protein>
    <submittedName>
        <fullName evidence="2">Threonine dehydrogenase and related Zn-dependent dehydrogenases</fullName>
    </submittedName>
</protein>
<gene>
    <name evidence="2" type="ORF">AVDCRST_MAG35-931</name>
</gene>
<feature type="non-terminal residue" evidence="2">
    <location>
        <position position="1"/>
    </location>
</feature>
<dbReference type="EMBL" id="CADCUY010000188">
    <property type="protein sequence ID" value="CAA9401475.1"/>
    <property type="molecule type" value="Genomic_DNA"/>
</dbReference>
<evidence type="ECO:0000256" key="1">
    <source>
        <dbReference type="SAM" id="MobiDB-lite"/>
    </source>
</evidence>
<feature type="compositionally biased region" description="Low complexity" evidence="1">
    <location>
        <begin position="131"/>
        <end position="143"/>
    </location>
</feature>
<feature type="compositionally biased region" description="Basic and acidic residues" evidence="1">
    <location>
        <begin position="186"/>
        <end position="199"/>
    </location>
</feature>
<feature type="compositionally biased region" description="Basic and acidic residues" evidence="1">
    <location>
        <begin position="340"/>
        <end position="353"/>
    </location>
</feature>
<feature type="compositionally biased region" description="Basic residues" evidence="1">
    <location>
        <begin position="200"/>
        <end position="211"/>
    </location>
</feature>
<feature type="compositionally biased region" description="Basic residues" evidence="1">
    <location>
        <begin position="66"/>
        <end position="84"/>
    </location>
</feature>